<feature type="transmembrane region" description="Helical" evidence="12">
    <location>
        <begin position="522"/>
        <end position="538"/>
    </location>
</feature>
<evidence type="ECO:0000256" key="7">
    <source>
        <dbReference type="ARBA" id="ARBA00022833"/>
    </source>
</evidence>
<keyword evidence="7" id="KW-0862">Zinc</keyword>
<evidence type="ECO:0000256" key="9">
    <source>
        <dbReference type="ARBA" id="ARBA00031449"/>
    </source>
</evidence>
<feature type="transmembrane region" description="Helical" evidence="12">
    <location>
        <begin position="330"/>
        <end position="350"/>
    </location>
</feature>
<dbReference type="GO" id="GO:0070497">
    <property type="term" value="F:6-carboxytetrahydropterin synthase activity"/>
    <property type="evidence" value="ECO:0007669"/>
    <property type="project" value="UniProtKB-EC"/>
</dbReference>
<protein>
    <recommendedName>
        <fullName evidence="5">6-carboxy-5,6,7,8-tetrahydropterin synthase</fullName>
        <ecNumber evidence="4">4.1.2.50</ecNumber>
    </recommendedName>
    <alternativeName>
        <fullName evidence="9">Queuosine biosynthesis protein QueD</fullName>
    </alternativeName>
</protein>
<organism evidence="14 15">
    <name type="scientific">Desulforamulus putei DSM 12395</name>
    <dbReference type="NCBI Taxonomy" id="1121429"/>
    <lineage>
        <taxon>Bacteria</taxon>
        <taxon>Bacillati</taxon>
        <taxon>Bacillota</taxon>
        <taxon>Clostridia</taxon>
        <taxon>Eubacteriales</taxon>
        <taxon>Peptococcaceae</taxon>
        <taxon>Desulforamulus</taxon>
    </lineage>
</organism>
<dbReference type="RefSeq" id="WP_073240035.1">
    <property type="nucleotide sequence ID" value="NZ_FQUY01000029.1"/>
</dbReference>
<comment type="catalytic activity">
    <reaction evidence="10">
        <text>7,8-dihydroneopterin 3'-triphosphate + H2O = 6-carboxy-5,6,7,8-tetrahydropterin + triphosphate + acetaldehyde + 2 H(+)</text>
        <dbReference type="Rhea" id="RHEA:27966"/>
        <dbReference type="ChEBI" id="CHEBI:15343"/>
        <dbReference type="ChEBI" id="CHEBI:15377"/>
        <dbReference type="ChEBI" id="CHEBI:15378"/>
        <dbReference type="ChEBI" id="CHEBI:18036"/>
        <dbReference type="ChEBI" id="CHEBI:58462"/>
        <dbReference type="ChEBI" id="CHEBI:61032"/>
        <dbReference type="EC" id="4.1.2.50"/>
    </reaction>
</comment>
<name>A0A1M5C8T7_9FIRM</name>
<dbReference type="InterPro" id="IPR017543">
    <property type="entry name" value="6-PTP_synth-rel_bac"/>
</dbReference>
<sequence length="1158" mass="130161">MGEIKIACLENDVIEILKQELQALINQKKQSEDKITNLKCQLAAREAEVMTVERALAESKKIAREIEDQALQRAESMVEETKKIVREKEALIKSVESEIARLEKELELYHHLVNQLITIGKTNNTGGDRSSRENLHSVSIQEIKPFTNGSLYTIKMVCFLNARHFVSFSGTAGPVHAHSWQVQISAQVNSDNPELVTFTKVIESIKTVFVPYENTILNEVYPFNIIQPTTENMALYFYNRLEDTLADLGLSLNTLSVWETPTRGIEVSNRYQEFDRILQNPEQYEVPSEFKKEAAAGVEPVPSVPIQDENKESAVEHNDREISTGNPSKYAWVLALAVISLFATVAYYNILFPPAGQHYPWGADTSLHLRHAEYVYNEFRKGNYFPQFFEYSYTSFDPFIYWGSLSYYLLAFFRAITGDFILAGKYFIFTCYLLGGFSCLIFQRRLGLWPATLVGIIWTVWITNLHVAFVDGNLPRVMVTALLPVLLEMYLRVLENRKSIYAIPITVFLFQLVNLGQVYNGVGYFLCLFLFTFFLWIFQGCSFKDCLRGILVLTAGILVSAWWLLPILNNHMDTGTSTAGSGLIPAAIALDPFYRFSDHDSFYWGISLLFVILANFLTWRLKLSWARSLTMCGIVLMVLTFPSLEPIYHLLPLSQLTWPLCFTDFASLGLLVSGVAFTTRNKQHWLLRFKQAPAVLLAGIFLVLMTDCLFSLGLLAKTEKDRPGLPSSELLQNPTGWRHSLIDLRKADSSPSFLLSSPPGHGRGTGWVWQGNWTSKQIIFSNHGLDQQYYPFLFRSGLYLGITDMAVADAVLTNPEEFRKAAMLAGYHRRGTDGYYSIWSNDHGPYLVEKSYKCLVIGKYAEIVGLLFPEVEMGVSRYIDDYSPTFLRKYPTILLAGAKWQVKSKAEETVRNYAAAGGQVLVDLAGMSKNVLSGTPQFLGVAGEPVLLDSRLEIFGQGKNLSIPLWSATATPNSPVPAGLDKVTFYVPLGLDNVELKFIYHGNEAPVYGYKLVDGKKIGFLGGNLIHQAFLTGDKVTLDLLREILGLSSQYHAWNIIPLADFKVTKNGYQIHYRSERNLGAIVPVVAQNNMKVTIDGVLTPYSKFENLLQLDLPAGSHVITIERSLIPIQLLGIGLSAGSLLLLIFILYRVKRAGETA</sequence>
<comment type="similarity">
    <text evidence="3">Belongs to the PTPS family. QueD subfamily.</text>
</comment>
<dbReference type="GO" id="GO:0046872">
    <property type="term" value="F:metal ion binding"/>
    <property type="evidence" value="ECO:0007669"/>
    <property type="project" value="UniProtKB-KW"/>
</dbReference>
<evidence type="ECO:0000256" key="12">
    <source>
        <dbReference type="SAM" id="Phobius"/>
    </source>
</evidence>
<feature type="domain" description="Membrane protein 6-pyruvoyl-tetrahydropterin synthase-related" evidence="13">
    <location>
        <begin position="400"/>
        <end position="1026"/>
    </location>
</feature>
<evidence type="ECO:0000313" key="14">
    <source>
        <dbReference type="EMBL" id="SHF51204.1"/>
    </source>
</evidence>
<accession>A0A1M5C8T7</accession>
<dbReference type="Proteomes" id="UP000184148">
    <property type="component" value="Unassembled WGS sequence"/>
</dbReference>
<feature type="transmembrane region" description="Helical" evidence="12">
    <location>
        <begin position="399"/>
        <end position="417"/>
    </location>
</feature>
<dbReference type="Pfam" id="PF01242">
    <property type="entry name" value="PTPS"/>
    <property type="match status" value="1"/>
</dbReference>
<dbReference type="PANTHER" id="PTHR12589">
    <property type="entry name" value="PYRUVOYL TETRAHYDROBIOPTERIN SYNTHASE"/>
    <property type="match status" value="1"/>
</dbReference>
<comment type="cofactor">
    <cofactor evidence="1">
        <name>Zn(2+)</name>
        <dbReference type="ChEBI" id="CHEBI:29105"/>
    </cofactor>
</comment>
<keyword evidence="12" id="KW-1133">Transmembrane helix</keyword>
<evidence type="ECO:0000256" key="2">
    <source>
        <dbReference type="ARBA" id="ARBA00005061"/>
    </source>
</evidence>
<feature type="transmembrane region" description="Helical" evidence="12">
    <location>
        <begin position="550"/>
        <end position="568"/>
    </location>
</feature>
<feature type="transmembrane region" description="Helical" evidence="12">
    <location>
        <begin position="625"/>
        <end position="644"/>
    </location>
</feature>
<dbReference type="UniPathway" id="UPA00391"/>
<feature type="transmembrane region" description="Helical" evidence="12">
    <location>
        <begin position="601"/>
        <end position="618"/>
    </location>
</feature>
<gene>
    <name evidence="14" type="ORF">SAMN02745133_02848</name>
</gene>
<keyword evidence="11" id="KW-0175">Coiled coil</keyword>
<dbReference type="NCBIfam" id="TIGR03112">
    <property type="entry name" value="6_pyr_pter_rel"/>
    <property type="match status" value="1"/>
</dbReference>
<dbReference type="EC" id="4.1.2.50" evidence="4"/>
<evidence type="ECO:0000313" key="15">
    <source>
        <dbReference type="Proteomes" id="UP000184148"/>
    </source>
</evidence>
<keyword evidence="12" id="KW-0472">Membrane</keyword>
<keyword evidence="12" id="KW-0812">Transmembrane</keyword>
<dbReference type="InterPro" id="IPR038418">
    <property type="entry name" value="6-PTP_synth/QueD_sf"/>
</dbReference>
<feature type="transmembrane region" description="Helical" evidence="12">
    <location>
        <begin position="449"/>
        <end position="469"/>
    </location>
</feature>
<dbReference type="InterPro" id="IPR018776">
    <property type="entry name" value="Membrane_prot_PTPS-rel_domain"/>
</dbReference>
<dbReference type="Pfam" id="PF10131">
    <property type="entry name" value="PTPS_related"/>
    <property type="match status" value="1"/>
</dbReference>
<keyword evidence="6" id="KW-0479">Metal-binding</keyword>
<keyword evidence="15" id="KW-1185">Reference proteome</keyword>
<proteinExistence type="inferred from homology"/>
<dbReference type="PANTHER" id="PTHR12589:SF7">
    <property type="entry name" value="6-PYRUVOYL TETRAHYDROBIOPTERIN SYNTHASE"/>
    <property type="match status" value="1"/>
</dbReference>
<evidence type="ECO:0000256" key="8">
    <source>
        <dbReference type="ARBA" id="ARBA00023239"/>
    </source>
</evidence>
<feature type="transmembrane region" description="Helical" evidence="12">
    <location>
        <begin position="656"/>
        <end position="679"/>
    </location>
</feature>
<evidence type="ECO:0000256" key="10">
    <source>
        <dbReference type="ARBA" id="ARBA00048807"/>
    </source>
</evidence>
<feature type="transmembrane region" description="Helical" evidence="12">
    <location>
        <begin position="1127"/>
        <end position="1149"/>
    </location>
</feature>
<evidence type="ECO:0000256" key="4">
    <source>
        <dbReference type="ARBA" id="ARBA00012982"/>
    </source>
</evidence>
<evidence type="ECO:0000259" key="13">
    <source>
        <dbReference type="Pfam" id="PF10131"/>
    </source>
</evidence>
<evidence type="ECO:0000256" key="5">
    <source>
        <dbReference type="ARBA" id="ARBA00018141"/>
    </source>
</evidence>
<dbReference type="SUPFAM" id="SSF55620">
    <property type="entry name" value="Tetrahydrobiopterin biosynthesis enzymes-like"/>
    <property type="match status" value="1"/>
</dbReference>
<dbReference type="EMBL" id="FQUY01000029">
    <property type="protein sequence ID" value="SHF51204.1"/>
    <property type="molecule type" value="Genomic_DNA"/>
</dbReference>
<comment type="pathway">
    <text evidence="2">Purine metabolism; 7-cyano-7-deazaguanine biosynthesis.</text>
</comment>
<dbReference type="STRING" id="1121429.SAMN02745133_02848"/>
<evidence type="ECO:0000256" key="6">
    <source>
        <dbReference type="ARBA" id="ARBA00022723"/>
    </source>
</evidence>
<evidence type="ECO:0000256" key="1">
    <source>
        <dbReference type="ARBA" id="ARBA00001947"/>
    </source>
</evidence>
<evidence type="ECO:0000256" key="3">
    <source>
        <dbReference type="ARBA" id="ARBA00008900"/>
    </source>
</evidence>
<dbReference type="AlphaFoldDB" id="A0A1M5C8T7"/>
<feature type="transmembrane region" description="Helical" evidence="12">
    <location>
        <begin position="691"/>
        <end position="716"/>
    </location>
</feature>
<feature type="coiled-coil region" evidence="11">
    <location>
        <begin position="14"/>
        <end position="112"/>
    </location>
</feature>
<evidence type="ECO:0000256" key="11">
    <source>
        <dbReference type="SAM" id="Coils"/>
    </source>
</evidence>
<keyword evidence="8" id="KW-0456">Lyase</keyword>
<reference evidence="15" key="1">
    <citation type="submission" date="2016-11" db="EMBL/GenBank/DDBJ databases">
        <authorList>
            <person name="Varghese N."/>
            <person name="Submissions S."/>
        </authorList>
    </citation>
    <scope>NUCLEOTIDE SEQUENCE [LARGE SCALE GENOMIC DNA]</scope>
    <source>
        <strain evidence="15">DSM 12395</strain>
    </source>
</reference>
<dbReference type="OrthoDB" id="1934309at2"/>
<dbReference type="Gene3D" id="3.30.479.10">
    <property type="entry name" value="6-pyruvoyl tetrahydropterin synthase/QueD"/>
    <property type="match status" value="1"/>
</dbReference>
<feature type="transmembrane region" description="Helical" evidence="12">
    <location>
        <begin position="423"/>
        <end position="442"/>
    </location>
</feature>
<dbReference type="InterPro" id="IPR007115">
    <property type="entry name" value="6-PTP_synth/QueD"/>
</dbReference>